<organism evidence="1 2">
    <name type="scientific">Aphanothece hegewaldii CCALA 016</name>
    <dbReference type="NCBI Taxonomy" id="2107694"/>
    <lineage>
        <taxon>Bacteria</taxon>
        <taxon>Bacillati</taxon>
        <taxon>Cyanobacteriota</taxon>
        <taxon>Cyanophyceae</taxon>
        <taxon>Oscillatoriophycideae</taxon>
        <taxon>Chroococcales</taxon>
        <taxon>Aphanothecaceae</taxon>
        <taxon>Aphanothece</taxon>
    </lineage>
</organism>
<evidence type="ECO:0008006" key="3">
    <source>
        <dbReference type="Google" id="ProtNLM"/>
    </source>
</evidence>
<name>A0A2T1LU62_9CHRO</name>
<reference evidence="1 2" key="2">
    <citation type="submission" date="2018-03" db="EMBL/GenBank/DDBJ databases">
        <authorList>
            <person name="Keele B.F."/>
        </authorList>
    </citation>
    <scope>NUCLEOTIDE SEQUENCE [LARGE SCALE GENOMIC DNA]</scope>
    <source>
        <strain evidence="1 2">CCALA 016</strain>
    </source>
</reference>
<protein>
    <recommendedName>
        <fullName evidence="3">Calcium-binding protein</fullName>
    </recommendedName>
</protein>
<proteinExistence type="predicted"/>
<dbReference type="AlphaFoldDB" id="A0A2T1LU62"/>
<evidence type="ECO:0000313" key="1">
    <source>
        <dbReference type="EMBL" id="PSF34988.1"/>
    </source>
</evidence>
<sequence length="83" mass="8448">MTNDKIYVSAAGFGSGLIANTALNANQFTIGTATTTADQRFVYDSSTGALFFDANGNVSGGVTQIATLSTGLAMTSAQIFVTV</sequence>
<dbReference type="EMBL" id="PXOH01000023">
    <property type="protein sequence ID" value="PSF34988.1"/>
    <property type="molecule type" value="Genomic_DNA"/>
</dbReference>
<gene>
    <name evidence="1" type="ORF">C7H19_17730</name>
</gene>
<keyword evidence="2" id="KW-1185">Reference proteome</keyword>
<evidence type="ECO:0000313" key="2">
    <source>
        <dbReference type="Proteomes" id="UP000239001"/>
    </source>
</evidence>
<accession>A0A2T1LU62</accession>
<comment type="caution">
    <text evidence="1">The sequence shown here is derived from an EMBL/GenBank/DDBJ whole genome shotgun (WGS) entry which is preliminary data.</text>
</comment>
<dbReference type="Proteomes" id="UP000239001">
    <property type="component" value="Unassembled WGS sequence"/>
</dbReference>
<reference evidence="1 2" key="1">
    <citation type="submission" date="2018-03" db="EMBL/GenBank/DDBJ databases">
        <title>The ancient ancestry and fast evolution of plastids.</title>
        <authorList>
            <person name="Moore K.R."/>
            <person name="Magnabosco C."/>
            <person name="Momper L."/>
            <person name="Gold D.A."/>
            <person name="Bosak T."/>
            <person name="Fournier G.P."/>
        </authorList>
    </citation>
    <scope>NUCLEOTIDE SEQUENCE [LARGE SCALE GENOMIC DNA]</scope>
    <source>
        <strain evidence="1 2">CCALA 016</strain>
    </source>
</reference>